<protein>
    <submittedName>
        <fullName evidence="1">Uncharacterized protein</fullName>
    </submittedName>
</protein>
<dbReference type="RefSeq" id="WP_127431629.1">
    <property type="nucleotide sequence ID" value="NZ_BMFI01000019.1"/>
</dbReference>
<reference evidence="1 2" key="1">
    <citation type="journal article" date="2015" name="Int. J. Syst. Evol. Microbiol.">
        <title>Rhizobium anhuiense sp. nov., isolated from effective nodules of Vicia faba and Pisum sativum.</title>
        <authorList>
            <person name="Zhang Y.J."/>
            <person name="Zheng W.T."/>
            <person name="Everall I."/>
            <person name="Young J.P."/>
            <person name="Zhang X.X."/>
            <person name="Tian C.F."/>
            <person name="Sui X.H."/>
            <person name="Wang E.T."/>
            <person name="Chen W.X."/>
        </authorList>
    </citation>
    <scope>NUCLEOTIDE SEQUENCE [LARGE SCALE GENOMIC DNA]</scope>
    <source>
        <strain evidence="1 2">CCBAU 23252</strain>
    </source>
</reference>
<evidence type="ECO:0000313" key="1">
    <source>
        <dbReference type="EMBL" id="RUL96476.1"/>
    </source>
</evidence>
<gene>
    <name evidence="1" type="ORF">EEQ99_30585</name>
</gene>
<accession>A0A432NAA5</accession>
<name>A0A432NAA5_9HYPH</name>
<proteinExistence type="predicted"/>
<dbReference type="Proteomes" id="UP000273611">
    <property type="component" value="Unassembled WGS sequence"/>
</dbReference>
<dbReference type="EMBL" id="RIBW01000022">
    <property type="protein sequence ID" value="RUL96476.1"/>
    <property type="molecule type" value="Genomic_DNA"/>
</dbReference>
<dbReference type="AlphaFoldDB" id="A0A432NAA5"/>
<organism evidence="1 2">
    <name type="scientific">Rhizobium anhuiense</name>
    <dbReference type="NCBI Taxonomy" id="1184720"/>
    <lineage>
        <taxon>Bacteria</taxon>
        <taxon>Pseudomonadati</taxon>
        <taxon>Pseudomonadota</taxon>
        <taxon>Alphaproteobacteria</taxon>
        <taxon>Hyphomicrobiales</taxon>
        <taxon>Rhizobiaceae</taxon>
        <taxon>Rhizobium/Agrobacterium group</taxon>
        <taxon>Rhizobium</taxon>
    </lineage>
</organism>
<evidence type="ECO:0000313" key="2">
    <source>
        <dbReference type="Proteomes" id="UP000273611"/>
    </source>
</evidence>
<comment type="caution">
    <text evidence="1">The sequence shown here is derived from an EMBL/GenBank/DDBJ whole genome shotgun (WGS) entry which is preliminary data.</text>
</comment>
<sequence>MTQSSDWQRQEAEARIREVLDAAKARGTQRVIDVDGRFLVTFEPVKKTLEELFAQPGPLSDDDDLNL</sequence>